<keyword evidence="6" id="KW-0408">Iron</keyword>
<feature type="compositionally biased region" description="Basic and acidic residues" evidence="8">
    <location>
        <begin position="499"/>
        <end position="516"/>
    </location>
</feature>
<evidence type="ECO:0000256" key="3">
    <source>
        <dbReference type="ARBA" id="ARBA00022723"/>
    </source>
</evidence>
<dbReference type="GO" id="GO:0009055">
    <property type="term" value="F:electron transfer activity"/>
    <property type="evidence" value="ECO:0007669"/>
    <property type="project" value="InterPro"/>
</dbReference>
<dbReference type="HAMAP" id="MF_00461">
    <property type="entry name" value="RsxC_RnfC"/>
    <property type="match status" value="1"/>
</dbReference>
<dbReference type="EMBL" id="UOFR01000034">
    <property type="protein sequence ID" value="VAW95868.1"/>
    <property type="molecule type" value="Genomic_DNA"/>
</dbReference>
<dbReference type="Gene3D" id="3.30.70.20">
    <property type="match status" value="1"/>
</dbReference>
<feature type="domain" description="4Fe-4S ferredoxin-type" evidence="9">
    <location>
        <begin position="363"/>
        <end position="393"/>
    </location>
</feature>
<dbReference type="InterPro" id="IPR010208">
    <property type="entry name" value="Ion_transpt_RnfC/RsxC"/>
</dbReference>
<keyword evidence="7" id="KW-0411">Iron-sulfur</keyword>
<dbReference type="PROSITE" id="PS00198">
    <property type="entry name" value="4FE4S_FER_1"/>
    <property type="match status" value="1"/>
</dbReference>
<gene>
    <name evidence="10" type="ORF">MNBD_GAMMA21-1566</name>
</gene>
<evidence type="ECO:0000256" key="7">
    <source>
        <dbReference type="ARBA" id="ARBA00023014"/>
    </source>
</evidence>
<dbReference type="PROSITE" id="PS51379">
    <property type="entry name" value="4FE4S_FER_2"/>
    <property type="match status" value="2"/>
</dbReference>
<sequence>MRKLFSFHGGIVLEGHKQMSLQHPIITAEIPKQLVHALHQHIGEAAYPIVEVGDHVLTGQMIAQAEGFVSAPVHAGSSGTVVAIEDRPVAHPSGIKGQCIVIETDGKDQWINMGDEIEDYKRMDASHLRNLVRDAGIVGLGGAGFPAFIKLNPGKNSSINTLILNGAECEPYISCDAALLVERPREIIDGFMVIRHALQARQCLIGIEDNKPEAINALKTALTSQEKTIIDVVTIPTKYPAGSEKQLIKTLTGVSLAAKQLPIHHGIVCHNVGTAAAVGHALRNNRPLISRTVTVTGDAIDKPGNYDVRLGTPMINLLQQAELQSYKMERLVMGGPMMGFEINDLNSPVLKTTNCLLTVSEEQLPQNAHAMPCIRCGECNHVCPANLLPQQLYWHARARDLEKVQNYNLFDCIECGCCTYVCPSHIPLVQYFRFAKTEIWAQELERKKSDHARERHEFNQYRAERKKLEKEEARRKKQAQLKNSDQNEVAAALARVSAKKAEKANENKNETQQEKG</sequence>
<dbReference type="GO" id="GO:0051539">
    <property type="term" value="F:4 iron, 4 sulfur cluster binding"/>
    <property type="evidence" value="ECO:0007669"/>
    <property type="project" value="UniProtKB-KW"/>
</dbReference>
<evidence type="ECO:0000256" key="4">
    <source>
        <dbReference type="ARBA" id="ARBA00022737"/>
    </source>
</evidence>
<dbReference type="SUPFAM" id="SSF142019">
    <property type="entry name" value="Nqo1 FMN-binding domain-like"/>
    <property type="match status" value="1"/>
</dbReference>
<keyword evidence="4" id="KW-0677">Repeat</keyword>
<dbReference type="Pfam" id="PF12838">
    <property type="entry name" value="Fer4_7"/>
    <property type="match status" value="1"/>
</dbReference>
<keyword evidence="2" id="KW-0004">4Fe-4S</keyword>
<dbReference type="PANTHER" id="PTHR43034:SF2">
    <property type="entry name" value="ION-TRANSLOCATING OXIDOREDUCTASE COMPLEX SUBUNIT C"/>
    <property type="match status" value="1"/>
</dbReference>
<dbReference type="Gene3D" id="3.40.50.11540">
    <property type="entry name" value="NADH-ubiquinone oxidoreductase 51kDa subunit"/>
    <property type="match status" value="1"/>
</dbReference>
<dbReference type="NCBIfam" id="NF003454">
    <property type="entry name" value="PRK05035.1"/>
    <property type="match status" value="1"/>
</dbReference>
<protein>
    <submittedName>
        <fullName evidence="10">Electron transport complex protein RnfC</fullName>
    </submittedName>
</protein>
<dbReference type="FunFam" id="3.30.70.20:FF:000044">
    <property type="entry name" value="Ion-translocating oxidoreductase complex subunit C"/>
    <property type="match status" value="1"/>
</dbReference>
<keyword evidence="3" id="KW-0479">Metal-binding</keyword>
<evidence type="ECO:0000256" key="6">
    <source>
        <dbReference type="ARBA" id="ARBA00023004"/>
    </source>
</evidence>
<reference evidence="10" key="1">
    <citation type="submission" date="2018-06" db="EMBL/GenBank/DDBJ databases">
        <authorList>
            <person name="Zhirakovskaya E."/>
        </authorList>
    </citation>
    <scope>NUCLEOTIDE SEQUENCE</scope>
</reference>
<evidence type="ECO:0000259" key="9">
    <source>
        <dbReference type="PROSITE" id="PS51379"/>
    </source>
</evidence>
<dbReference type="AlphaFoldDB" id="A0A3B0ZQV6"/>
<dbReference type="InterPro" id="IPR017900">
    <property type="entry name" value="4Fe4S_Fe_S_CS"/>
</dbReference>
<dbReference type="Pfam" id="PF13375">
    <property type="entry name" value="RnfC_N"/>
    <property type="match status" value="1"/>
</dbReference>
<organism evidence="10">
    <name type="scientific">hydrothermal vent metagenome</name>
    <dbReference type="NCBI Taxonomy" id="652676"/>
    <lineage>
        <taxon>unclassified sequences</taxon>
        <taxon>metagenomes</taxon>
        <taxon>ecological metagenomes</taxon>
    </lineage>
</organism>
<evidence type="ECO:0000313" key="10">
    <source>
        <dbReference type="EMBL" id="VAW95868.1"/>
    </source>
</evidence>
<dbReference type="InterPro" id="IPR017896">
    <property type="entry name" value="4Fe4S_Fe-S-bd"/>
</dbReference>
<feature type="domain" description="4Fe-4S ferredoxin-type" evidence="9">
    <location>
        <begin position="403"/>
        <end position="432"/>
    </location>
</feature>
<proteinExistence type="inferred from homology"/>
<feature type="region of interest" description="Disordered" evidence="8">
    <location>
        <begin position="466"/>
        <end position="516"/>
    </location>
</feature>
<dbReference type="Pfam" id="PF01512">
    <property type="entry name" value="Complex1_51K"/>
    <property type="match status" value="1"/>
</dbReference>
<keyword evidence="5" id="KW-0249">Electron transport</keyword>
<keyword evidence="1" id="KW-0813">Transport</keyword>
<dbReference type="InterPro" id="IPR011538">
    <property type="entry name" value="Nuo51_FMN-bd"/>
</dbReference>
<dbReference type="Pfam" id="PF10531">
    <property type="entry name" value="SLBB"/>
    <property type="match status" value="1"/>
</dbReference>
<accession>A0A3B0ZQV6</accession>
<evidence type="ECO:0000256" key="1">
    <source>
        <dbReference type="ARBA" id="ARBA00022448"/>
    </source>
</evidence>
<dbReference type="GO" id="GO:0016020">
    <property type="term" value="C:membrane"/>
    <property type="evidence" value="ECO:0007669"/>
    <property type="project" value="InterPro"/>
</dbReference>
<dbReference type="SUPFAM" id="SSF46548">
    <property type="entry name" value="alpha-helical ferredoxin"/>
    <property type="match status" value="1"/>
</dbReference>
<dbReference type="PANTHER" id="PTHR43034">
    <property type="entry name" value="ION-TRANSLOCATING OXIDOREDUCTASE COMPLEX SUBUNIT C"/>
    <property type="match status" value="1"/>
</dbReference>
<evidence type="ECO:0000256" key="2">
    <source>
        <dbReference type="ARBA" id="ARBA00022485"/>
    </source>
</evidence>
<name>A0A3B0ZQV6_9ZZZZ</name>
<dbReference type="InterPro" id="IPR026902">
    <property type="entry name" value="RnfC_N"/>
</dbReference>
<evidence type="ECO:0000256" key="8">
    <source>
        <dbReference type="SAM" id="MobiDB-lite"/>
    </source>
</evidence>
<dbReference type="InterPro" id="IPR037225">
    <property type="entry name" value="Nuo51_FMN-bd_sf"/>
</dbReference>
<dbReference type="InterPro" id="IPR019554">
    <property type="entry name" value="Soluble_ligand-bd"/>
</dbReference>
<evidence type="ECO:0000256" key="5">
    <source>
        <dbReference type="ARBA" id="ARBA00022982"/>
    </source>
</evidence>
<dbReference type="GO" id="GO:0046872">
    <property type="term" value="F:metal ion binding"/>
    <property type="evidence" value="ECO:0007669"/>
    <property type="project" value="UniProtKB-KW"/>
</dbReference>
<dbReference type="NCBIfam" id="TIGR01945">
    <property type="entry name" value="rnfC"/>
    <property type="match status" value="1"/>
</dbReference>